<evidence type="ECO:0000256" key="1">
    <source>
        <dbReference type="SAM" id="SignalP"/>
    </source>
</evidence>
<reference evidence="2 3" key="1">
    <citation type="submission" date="2012-09" db="EMBL/GenBank/DDBJ databases">
        <title>Draft Genome Sequences of 6 Strains from Genus Thauera.</title>
        <authorList>
            <person name="Liu B."/>
            <person name="Shapleigh J.P."/>
            <person name="Frostegard A.H."/>
        </authorList>
    </citation>
    <scope>NUCLEOTIDE SEQUENCE [LARGE SCALE GENOMIC DNA]</scope>
    <source>
        <strain evidence="2 3">B4P</strain>
    </source>
</reference>
<dbReference type="RefSeq" id="WP_004355273.1">
    <property type="nucleotide sequence ID" value="NZ_AMXF01000002.1"/>
</dbReference>
<evidence type="ECO:0000313" key="2">
    <source>
        <dbReference type="EMBL" id="ENO98936.1"/>
    </source>
</evidence>
<protein>
    <recommendedName>
        <fullName evidence="4">Phosphate ABC transporter substrate-binding protein</fullName>
    </recommendedName>
</protein>
<dbReference type="Gene3D" id="3.40.190.10">
    <property type="entry name" value="Periplasmic binding protein-like II"/>
    <property type="match status" value="1"/>
</dbReference>
<feature type="signal peptide" evidence="1">
    <location>
        <begin position="1"/>
        <end position="21"/>
    </location>
</feature>
<dbReference type="EMBL" id="AMXF01000002">
    <property type="protein sequence ID" value="ENO98936.1"/>
    <property type="molecule type" value="Genomic_DNA"/>
</dbReference>
<dbReference type="OrthoDB" id="5368589at2"/>
<dbReference type="SUPFAM" id="SSF53850">
    <property type="entry name" value="Periplasmic binding protein-like II"/>
    <property type="match status" value="1"/>
</dbReference>
<comment type="caution">
    <text evidence="2">The sequence shown here is derived from an EMBL/GenBank/DDBJ whole genome shotgun (WGS) entry which is preliminary data.</text>
</comment>
<feature type="chain" id="PRO_5004128701" description="Phosphate ABC transporter substrate-binding protein" evidence="1">
    <location>
        <begin position="22"/>
        <end position="140"/>
    </location>
</feature>
<name>N6YXF8_9RHOO</name>
<keyword evidence="3" id="KW-1185">Reference proteome</keyword>
<evidence type="ECO:0000313" key="3">
    <source>
        <dbReference type="Proteomes" id="UP000013047"/>
    </source>
</evidence>
<gene>
    <name evidence="2" type="ORF">C667_01055</name>
</gene>
<dbReference type="AlphaFoldDB" id="N6YXF8"/>
<organism evidence="2 3">
    <name type="scientific">Thauera phenylacetica B4P</name>
    <dbReference type="NCBI Taxonomy" id="1234382"/>
    <lineage>
        <taxon>Bacteria</taxon>
        <taxon>Pseudomonadati</taxon>
        <taxon>Pseudomonadota</taxon>
        <taxon>Betaproteobacteria</taxon>
        <taxon>Rhodocyclales</taxon>
        <taxon>Zoogloeaceae</taxon>
        <taxon>Thauera</taxon>
    </lineage>
</organism>
<accession>N6YXF8</accession>
<sequence length="140" mass="15211">MRIPALVPVLLALLLSTQGAAAEELVVIVHRDSGISTLSREQASHLFLGRVKMLPPGGRANVVEVEPLRASFYRRLLGREIAEINAYWARLQFSGRTQPPLRVSDSAAAVARVAEDPQAIAFVDAVPDDPRARVVLRLGP</sequence>
<keyword evidence="1" id="KW-0732">Signal</keyword>
<dbReference type="Proteomes" id="UP000013047">
    <property type="component" value="Unassembled WGS sequence"/>
</dbReference>
<evidence type="ECO:0008006" key="4">
    <source>
        <dbReference type="Google" id="ProtNLM"/>
    </source>
</evidence>
<proteinExistence type="predicted"/>